<name>A0ACC0ILG6_9ERIC</name>
<organism evidence="1 2">
    <name type="scientific">Camellia lanceoleosa</name>
    <dbReference type="NCBI Taxonomy" id="1840588"/>
    <lineage>
        <taxon>Eukaryota</taxon>
        <taxon>Viridiplantae</taxon>
        <taxon>Streptophyta</taxon>
        <taxon>Embryophyta</taxon>
        <taxon>Tracheophyta</taxon>
        <taxon>Spermatophyta</taxon>
        <taxon>Magnoliopsida</taxon>
        <taxon>eudicotyledons</taxon>
        <taxon>Gunneridae</taxon>
        <taxon>Pentapetalae</taxon>
        <taxon>asterids</taxon>
        <taxon>Ericales</taxon>
        <taxon>Theaceae</taxon>
        <taxon>Camellia</taxon>
    </lineage>
</organism>
<evidence type="ECO:0000313" key="1">
    <source>
        <dbReference type="EMBL" id="KAI8026639.1"/>
    </source>
</evidence>
<reference evidence="1 2" key="1">
    <citation type="journal article" date="2022" name="Plant J.">
        <title>Chromosome-level genome of Camellia lanceoleosa provides a valuable resource for understanding genome evolution and self-incompatibility.</title>
        <authorList>
            <person name="Gong W."/>
            <person name="Xiao S."/>
            <person name="Wang L."/>
            <person name="Liao Z."/>
            <person name="Chang Y."/>
            <person name="Mo W."/>
            <person name="Hu G."/>
            <person name="Li W."/>
            <person name="Zhao G."/>
            <person name="Zhu H."/>
            <person name="Hu X."/>
            <person name="Ji K."/>
            <person name="Xiang X."/>
            <person name="Song Q."/>
            <person name="Yuan D."/>
            <person name="Jin S."/>
            <person name="Zhang L."/>
        </authorList>
    </citation>
    <scope>NUCLEOTIDE SEQUENCE [LARGE SCALE GENOMIC DNA]</scope>
    <source>
        <strain evidence="1">SQ_2022a</strain>
    </source>
</reference>
<proteinExistence type="predicted"/>
<accession>A0ACC0ILG6</accession>
<sequence>MDHHPVKGDPTFNRERCSSSTRHRFASLAWTALQMAFENYCGGPDSPLNQSQGNESSERCCSSYLTVMGNDDESIRDNDLEVDASEFQSNVEDGRTVVASRGRAEVEGTIG</sequence>
<keyword evidence="2" id="KW-1185">Reference proteome</keyword>
<gene>
    <name evidence="1" type="ORF">LOK49_LG02G01869</name>
</gene>
<evidence type="ECO:0000313" key="2">
    <source>
        <dbReference type="Proteomes" id="UP001060215"/>
    </source>
</evidence>
<comment type="caution">
    <text evidence="1">The sequence shown here is derived from an EMBL/GenBank/DDBJ whole genome shotgun (WGS) entry which is preliminary data.</text>
</comment>
<dbReference type="EMBL" id="CM045760">
    <property type="protein sequence ID" value="KAI8026639.1"/>
    <property type="molecule type" value="Genomic_DNA"/>
</dbReference>
<protein>
    <submittedName>
        <fullName evidence="1">Uncharacterized protein</fullName>
    </submittedName>
</protein>
<dbReference type="Proteomes" id="UP001060215">
    <property type="component" value="Chromosome 3"/>
</dbReference>